<feature type="non-terminal residue" evidence="2">
    <location>
        <position position="1"/>
    </location>
</feature>
<gene>
    <name evidence="2" type="ORF">LTR32_007051</name>
</gene>
<evidence type="ECO:0000256" key="1">
    <source>
        <dbReference type="SAM" id="MobiDB-lite"/>
    </source>
</evidence>
<feature type="region of interest" description="Disordered" evidence="1">
    <location>
        <begin position="1"/>
        <end position="34"/>
    </location>
</feature>
<evidence type="ECO:0008006" key="4">
    <source>
        <dbReference type="Google" id="ProtNLM"/>
    </source>
</evidence>
<comment type="caution">
    <text evidence="2">The sequence shown here is derived from an EMBL/GenBank/DDBJ whole genome shotgun (WGS) entry which is preliminary data.</text>
</comment>
<feature type="compositionally biased region" description="Polar residues" evidence="1">
    <location>
        <begin position="19"/>
        <end position="34"/>
    </location>
</feature>
<organism evidence="2 3">
    <name type="scientific">Rachicladosporium monterosium</name>
    <dbReference type="NCBI Taxonomy" id="1507873"/>
    <lineage>
        <taxon>Eukaryota</taxon>
        <taxon>Fungi</taxon>
        <taxon>Dikarya</taxon>
        <taxon>Ascomycota</taxon>
        <taxon>Pezizomycotina</taxon>
        <taxon>Dothideomycetes</taxon>
        <taxon>Dothideomycetidae</taxon>
        <taxon>Cladosporiales</taxon>
        <taxon>Cladosporiaceae</taxon>
        <taxon>Rachicladosporium</taxon>
    </lineage>
</organism>
<dbReference type="EMBL" id="JAVRRR010000918">
    <property type="protein sequence ID" value="KAK5140029.1"/>
    <property type="molecule type" value="Genomic_DNA"/>
</dbReference>
<evidence type="ECO:0000313" key="2">
    <source>
        <dbReference type="EMBL" id="KAK5140029.1"/>
    </source>
</evidence>
<proteinExistence type="predicted"/>
<dbReference type="Proteomes" id="UP001308179">
    <property type="component" value="Unassembled WGS sequence"/>
</dbReference>
<keyword evidence="3" id="KW-1185">Reference proteome</keyword>
<protein>
    <recommendedName>
        <fullName evidence="4">Integrase catalytic domain-containing protein</fullName>
    </recommendedName>
</protein>
<dbReference type="PANTHER" id="PTHR37048">
    <property type="entry name" value="QUESTIONABLE PROTEIN"/>
    <property type="match status" value="1"/>
</dbReference>
<dbReference type="PANTHER" id="PTHR37048:SF2">
    <property type="entry name" value="QUESTIONABLE PROTEIN"/>
    <property type="match status" value="1"/>
</dbReference>
<sequence>SSPPSVKMSAHHLFASHAGPNSTRRPSQPTNQITNARPGLIAFLPNTAVIDRQSQPWVSARTGNHPVCILGLLDNGRTACCAQLTSFGDSTLETKYQSPSALAVMQQIYLPIQHAKSTYPRAPSVLRLDNNQQMVKQTYVNTAAWFMIKTTELTSMRSINGGLDQTSIDKLHHALEKLVKGQTSMPVRTPSSPLMPLHCRKWTLTDLGISPASPPDLMPVQKAQIHQQLAKKKMNAAAKPFSPRVSLGPVPTTPLASISHNVTRCAPLQKRSNGIVKTPSSWARVAALA</sequence>
<evidence type="ECO:0000313" key="3">
    <source>
        <dbReference type="Proteomes" id="UP001308179"/>
    </source>
</evidence>
<reference evidence="2 3" key="1">
    <citation type="submission" date="2023-08" db="EMBL/GenBank/DDBJ databases">
        <title>Black Yeasts Isolated from many extreme environments.</title>
        <authorList>
            <person name="Coleine C."/>
            <person name="Stajich J.E."/>
            <person name="Selbmann L."/>
        </authorList>
    </citation>
    <scope>NUCLEOTIDE SEQUENCE [LARGE SCALE GENOMIC DNA]</scope>
    <source>
        <strain evidence="2 3">CCFEE 5386</strain>
    </source>
</reference>
<accession>A0ABR0KXC5</accession>
<name>A0ABR0KXC5_9PEZI</name>